<feature type="region of interest" description="Disordered" evidence="1">
    <location>
        <begin position="52"/>
        <end position="80"/>
    </location>
</feature>
<sequence>MIYEFFGKGSKNPVKITSEGQCETMLATLGINVPLKKKAGVGIRENSTSIARRSIGVTRGRKRVASSRPSNGSQISKKEE</sequence>
<dbReference type="EMBL" id="BGPR01003068">
    <property type="protein sequence ID" value="GBM83301.1"/>
    <property type="molecule type" value="Genomic_DNA"/>
</dbReference>
<accession>A0A4Y2IZ89</accession>
<dbReference type="Proteomes" id="UP000499080">
    <property type="component" value="Unassembled WGS sequence"/>
</dbReference>
<dbReference type="OrthoDB" id="6436979at2759"/>
<organism evidence="2 3">
    <name type="scientific">Araneus ventricosus</name>
    <name type="common">Orbweaver spider</name>
    <name type="synonym">Epeira ventricosa</name>
    <dbReference type="NCBI Taxonomy" id="182803"/>
    <lineage>
        <taxon>Eukaryota</taxon>
        <taxon>Metazoa</taxon>
        <taxon>Ecdysozoa</taxon>
        <taxon>Arthropoda</taxon>
        <taxon>Chelicerata</taxon>
        <taxon>Arachnida</taxon>
        <taxon>Araneae</taxon>
        <taxon>Araneomorphae</taxon>
        <taxon>Entelegynae</taxon>
        <taxon>Araneoidea</taxon>
        <taxon>Araneidae</taxon>
        <taxon>Araneus</taxon>
    </lineage>
</organism>
<comment type="caution">
    <text evidence="2">The sequence shown here is derived from an EMBL/GenBank/DDBJ whole genome shotgun (WGS) entry which is preliminary data.</text>
</comment>
<name>A0A4Y2IZ89_ARAVE</name>
<evidence type="ECO:0000313" key="3">
    <source>
        <dbReference type="Proteomes" id="UP000499080"/>
    </source>
</evidence>
<keyword evidence="3" id="KW-1185">Reference proteome</keyword>
<feature type="compositionally biased region" description="Polar residues" evidence="1">
    <location>
        <begin position="67"/>
        <end position="80"/>
    </location>
</feature>
<reference evidence="2 3" key="1">
    <citation type="journal article" date="2019" name="Sci. Rep.">
        <title>Orb-weaving spider Araneus ventricosus genome elucidates the spidroin gene catalogue.</title>
        <authorList>
            <person name="Kono N."/>
            <person name="Nakamura H."/>
            <person name="Ohtoshi R."/>
            <person name="Moran D.A.P."/>
            <person name="Shinohara A."/>
            <person name="Yoshida Y."/>
            <person name="Fujiwara M."/>
            <person name="Mori M."/>
            <person name="Tomita M."/>
            <person name="Arakawa K."/>
        </authorList>
    </citation>
    <scope>NUCLEOTIDE SEQUENCE [LARGE SCALE GENOMIC DNA]</scope>
</reference>
<evidence type="ECO:0000313" key="2">
    <source>
        <dbReference type="EMBL" id="GBM83301.1"/>
    </source>
</evidence>
<proteinExistence type="predicted"/>
<evidence type="ECO:0000256" key="1">
    <source>
        <dbReference type="SAM" id="MobiDB-lite"/>
    </source>
</evidence>
<protein>
    <submittedName>
        <fullName evidence="2">Uncharacterized protein</fullName>
    </submittedName>
</protein>
<dbReference type="AlphaFoldDB" id="A0A4Y2IZ89"/>
<gene>
    <name evidence="2" type="ORF">AVEN_261139_1</name>
</gene>